<dbReference type="InterPro" id="IPR038727">
    <property type="entry name" value="NadR/Ttd14_AAA_dom"/>
</dbReference>
<dbReference type="Gene3D" id="3.40.50.300">
    <property type="entry name" value="P-loop containing nucleotide triphosphate hydrolases"/>
    <property type="match status" value="1"/>
</dbReference>
<name>A0A7J5TXT8_9BACT</name>
<dbReference type="InterPro" id="IPR014729">
    <property type="entry name" value="Rossmann-like_a/b/a_fold"/>
</dbReference>
<dbReference type="Proteomes" id="UP000488299">
    <property type="component" value="Unassembled WGS sequence"/>
</dbReference>
<sequence>MFSHGLVFGKFMPVHAGHLALIDFALKQCERLTVSMSVTPDDPISPALRERWLRALLADRPGVEVVVVDDDFHDPALPLYEATKSWARFIRQRFPDVDAFFCSEAYGAPLSEHLQRPCILFDPQRVGVPVSATQIRTHPYRYWEFIPVVVRPYFTKRVCLYGPESVGKTTTGRQLADHYQTAFVHEVARDLITDNAFSLDDIVKIGHAQSQAVLQAMERANKVLICDTDVITTGLYSEIYLNEVPPVLAELEAQVPYDLYFLLDIDVPWVADGLRDLGHRRQEMFDRFKAALDRRNIAYVRVSGDWATRWQTLTDAIDALLEAGF</sequence>
<evidence type="ECO:0000259" key="1">
    <source>
        <dbReference type="Pfam" id="PF13521"/>
    </source>
</evidence>
<dbReference type="GO" id="GO:0003824">
    <property type="term" value="F:catalytic activity"/>
    <property type="evidence" value="ECO:0007669"/>
    <property type="project" value="InterPro"/>
</dbReference>
<dbReference type="InterPro" id="IPR027417">
    <property type="entry name" value="P-loop_NTPase"/>
</dbReference>
<dbReference type="EMBL" id="WELI01000005">
    <property type="protein sequence ID" value="KAB7729959.1"/>
    <property type="molecule type" value="Genomic_DNA"/>
</dbReference>
<dbReference type="SUPFAM" id="SSF52540">
    <property type="entry name" value="P-loop containing nucleoside triphosphate hydrolases"/>
    <property type="match status" value="1"/>
</dbReference>
<comment type="caution">
    <text evidence="2">The sequence shown here is derived from an EMBL/GenBank/DDBJ whole genome shotgun (WGS) entry which is preliminary data.</text>
</comment>
<protein>
    <submittedName>
        <fullName evidence="2">AAA family ATPase</fullName>
    </submittedName>
</protein>
<dbReference type="InterPro" id="IPR052735">
    <property type="entry name" value="NAD_biosynth-regulator"/>
</dbReference>
<reference evidence="2 3" key="1">
    <citation type="submission" date="2019-10" db="EMBL/GenBank/DDBJ databases">
        <title>Rudanella paleaurantiibacter sp. nov., isolated from sludge.</title>
        <authorList>
            <person name="Xu S.Q."/>
        </authorList>
    </citation>
    <scope>NUCLEOTIDE SEQUENCE [LARGE SCALE GENOMIC DNA]</scope>
    <source>
        <strain evidence="2 3">HX-22-17</strain>
    </source>
</reference>
<organism evidence="2 3">
    <name type="scientific">Rudanella paleaurantiibacter</name>
    <dbReference type="NCBI Taxonomy" id="2614655"/>
    <lineage>
        <taxon>Bacteria</taxon>
        <taxon>Pseudomonadati</taxon>
        <taxon>Bacteroidota</taxon>
        <taxon>Cytophagia</taxon>
        <taxon>Cytophagales</taxon>
        <taxon>Cytophagaceae</taxon>
        <taxon>Rudanella</taxon>
    </lineage>
</organism>
<evidence type="ECO:0000313" key="2">
    <source>
        <dbReference type="EMBL" id="KAB7729959.1"/>
    </source>
</evidence>
<dbReference type="InterPro" id="IPR004821">
    <property type="entry name" value="Cyt_trans-like"/>
</dbReference>
<dbReference type="RefSeq" id="WP_152124576.1">
    <property type="nucleotide sequence ID" value="NZ_WELI01000005.1"/>
</dbReference>
<dbReference type="PANTHER" id="PTHR37512">
    <property type="entry name" value="TRIFUNCTIONAL NAD BIOSYNTHESIS/REGULATOR PROTEIN NADR"/>
    <property type="match status" value="1"/>
</dbReference>
<accession>A0A7J5TXT8</accession>
<dbReference type="AlphaFoldDB" id="A0A7J5TXT8"/>
<dbReference type="Gene3D" id="3.40.50.620">
    <property type="entry name" value="HUPs"/>
    <property type="match status" value="1"/>
</dbReference>
<feature type="domain" description="NadR/Ttd14 AAA" evidence="1">
    <location>
        <begin position="157"/>
        <end position="309"/>
    </location>
</feature>
<dbReference type="NCBIfam" id="TIGR00125">
    <property type="entry name" value="cyt_tran_rel"/>
    <property type="match status" value="1"/>
</dbReference>
<dbReference type="SUPFAM" id="SSF52374">
    <property type="entry name" value="Nucleotidylyl transferase"/>
    <property type="match status" value="1"/>
</dbReference>
<dbReference type="PANTHER" id="PTHR37512:SF1">
    <property type="entry name" value="NADR_TTD14 AAA DOMAIN-CONTAINING PROTEIN"/>
    <property type="match status" value="1"/>
</dbReference>
<gene>
    <name evidence="2" type="ORF">F5984_12285</name>
</gene>
<proteinExistence type="predicted"/>
<keyword evidence="3" id="KW-1185">Reference proteome</keyword>
<dbReference type="Pfam" id="PF13521">
    <property type="entry name" value="AAA_28"/>
    <property type="match status" value="1"/>
</dbReference>
<evidence type="ECO:0000313" key="3">
    <source>
        <dbReference type="Proteomes" id="UP000488299"/>
    </source>
</evidence>